<evidence type="ECO:0000259" key="1">
    <source>
        <dbReference type="PROSITE" id="PS50011"/>
    </source>
</evidence>
<gene>
    <name evidence="2" type="ORF">EXIGLDRAFT_576629</name>
</gene>
<dbReference type="PROSITE" id="PS50011">
    <property type="entry name" value="PROTEIN_KINASE_DOM"/>
    <property type="match status" value="1"/>
</dbReference>
<dbReference type="Gene3D" id="1.10.510.10">
    <property type="entry name" value="Transferase(Phosphotransferase) domain 1"/>
    <property type="match status" value="1"/>
</dbReference>
<dbReference type="GO" id="GO:0005524">
    <property type="term" value="F:ATP binding"/>
    <property type="evidence" value="ECO:0007669"/>
    <property type="project" value="InterPro"/>
</dbReference>
<reference evidence="2 3" key="1">
    <citation type="journal article" date="2016" name="Mol. Biol. Evol.">
        <title>Comparative Genomics of Early-Diverging Mushroom-Forming Fungi Provides Insights into the Origins of Lignocellulose Decay Capabilities.</title>
        <authorList>
            <person name="Nagy L.G."/>
            <person name="Riley R."/>
            <person name="Tritt A."/>
            <person name="Adam C."/>
            <person name="Daum C."/>
            <person name="Floudas D."/>
            <person name="Sun H."/>
            <person name="Yadav J.S."/>
            <person name="Pangilinan J."/>
            <person name="Larsson K.H."/>
            <person name="Matsuura K."/>
            <person name="Barry K."/>
            <person name="Labutti K."/>
            <person name="Kuo R."/>
            <person name="Ohm R.A."/>
            <person name="Bhattacharya S.S."/>
            <person name="Shirouzu T."/>
            <person name="Yoshinaga Y."/>
            <person name="Martin F.M."/>
            <person name="Grigoriev I.V."/>
            <person name="Hibbett D.S."/>
        </authorList>
    </citation>
    <scope>NUCLEOTIDE SEQUENCE [LARGE SCALE GENOMIC DNA]</scope>
    <source>
        <strain evidence="2 3">HHB12029</strain>
    </source>
</reference>
<dbReference type="InParanoid" id="A0A165CVJ0"/>
<keyword evidence="3" id="KW-1185">Reference proteome</keyword>
<name>A0A165CVJ0_EXIGL</name>
<protein>
    <submittedName>
        <fullName evidence="2">Kinase-like protein</fullName>
    </submittedName>
</protein>
<dbReference type="OrthoDB" id="26722at2759"/>
<feature type="non-terminal residue" evidence="2">
    <location>
        <position position="1"/>
    </location>
</feature>
<dbReference type="SMART" id="SM00220">
    <property type="entry name" value="S_TKc"/>
    <property type="match status" value="1"/>
</dbReference>
<dbReference type="InterPro" id="IPR008271">
    <property type="entry name" value="Ser/Thr_kinase_AS"/>
</dbReference>
<dbReference type="GO" id="GO:0007165">
    <property type="term" value="P:signal transduction"/>
    <property type="evidence" value="ECO:0007669"/>
    <property type="project" value="TreeGrafter"/>
</dbReference>
<organism evidence="2 3">
    <name type="scientific">Exidia glandulosa HHB12029</name>
    <dbReference type="NCBI Taxonomy" id="1314781"/>
    <lineage>
        <taxon>Eukaryota</taxon>
        <taxon>Fungi</taxon>
        <taxon>Dikarya</taxon>
        <taxon>Basidiomycota</taxon>
        <taxon>Agaricomycotina</taxon>
        <taxon>Agaricomycetes</taxon>
        <taxon>Auriculariales</taxon>
        <taxon>Exidiaceae</taxon>
        <taxon>Exidia</taxon>
    </lineage>
</organism>
<dbReference type="Pfam" id="PF07714">
    <property type="entry name" value="PK_Tyr_Ser-Thr"/>
    <property type="match status" value="1"/>
</dbReference>
<evidence type="ECO:0000313" key="2">
    <source>
        <dbReference type="EMBL" id="KZV83215.1"/>
    </source>
</evidence>
<keyword evidence="2" id="KW-0418">Kinase</keyword>
<feature type="non-terminal residue" evidence="2">
    <location>
        <position position="148"/>
    </location>
</feature>
<sequence>IVHGDLKSGNILVSADGNALICDFGLATILTGDQSAHTFSSFVKGTCRWMAPELFEHDQAKHTRASDVWAFGCVILELSTGSRPYTYYPNDQQVIVAVARHVRPYSCACGLRNTMPLLLWSSMQACWDTHPDRRPDTTALLRWIRSTH</sequence>
<dbReference type="Proteomes" id="UP000077266">
    <property type="component" value="Unassembled WGS sequence"/>
</dbReference>
<dbReference type="PANTHER" id="PTHR23257">
    <property type="entry name" value="SERINE-THREONINE PROTEIN KINASE"/>
    <property type="match status" value="1"/>
</dbReference>
<dbReference type="InterPro" id="IPR011009">
    <property type="entry name" value="Kinase-like_dom_sf"/>
</dbReference>
<dbReference type="EMBL" id="KV426283">
    <property type="protein sequence ID" value="KZV83215.1"/>
    <property type="molecule type" value="Genomic_DNA"/>
</dbReference>
<keyword evidence="2" id="KW-0808">Transferase</keyword>
<dbReference type="InterPro" id="IPR001245">
    <property type="entry name" value="Ser-Thr/Tyr_kinase_cat_dom"/>
</dbReference>
<dbReference type="STRING" id="1314781.A0A165CVJ0"/>
<dbReference type="AlphaFoldDB" id="A0A165CVJ0"/>
<dbReference type="SUPFAM" id="SSF56112">
    <property type="entry name" value="Protein kinase-like (PK-like)"/>
    <property type="match status" value="1"/>
</dbReference>
<dbReference type="GO" id="GO:0005737">
    <property type="term" value="C:cytoplasm"/>
    <property type="evidence" value="ECO:0007669"/>
    <property type="project" value="TreeGrafter"/>
</dbReference>
<dbReference type="InterPro" id="IPR000719">
    <property type="entry name" value="Prot_kinase_dom"/>
</dbReference>
<accession>A0A165CVJ0</accession>
<evidence type="ECO:0000313" key="3">
    <source>
        <dbReference type="Proteomes" id="UP000077266"/>
    </source>
</evidence>
<dbReference type="InterPro" id="IPR050167">
    <property type="entry name" value="Ser_Thr_protein_kinase"/>
</dbReference>
<dbReference type="PROSITE" id="PS00108">
    <property type="entry name" value="PROTEIN_KINASE_ST"/>
    <property type="match status" value="1"/>
</dbReference>
<proteinExistence type="predicted"/>
<dbReference type="GO" id="GO:0004672">
    <property type="term" value="F:protein kinase activity"/>
    <property type="evidence" value="ECO:0007669"/>
    <property type="project" value="InterPro"/>
</dbReference>
<feature type="domain" description="Protein kinase" evidence="1">
    <location>
        <begin position="1"/>
        <end position="148"/>
    </location>
</feature>